<dbReference type="GO" id="GO:0005794">
    <property type="term" value="C:Golgi apparatus"/>
    <property type="evidence" value="ECO:0007669"/>
    <property type="project" value="TreeGrafter"/>
</dbReference>
<comment type="similarity">
    <text evidence="1">Belongs to the PC-esterase family. TBL subfamily.</text>
</comment>
<organism evidence="3 4">
    <name type="scientific">Ziziphus jujuba var. spinosa</name>
    <dbReference type="NCBI Taxonomy" id="714518"/>
    <lineage>
        <taxon>Eukaryota</taxon>
        <taxon>Viridiplantae</taxon>
        <taxon>Streptophyta</taxon>
        <taxon>Embryophyta</taxon>
        <taxon>Tracheophyta</taxon>
        <taxon>Spermatophyta</taxon>
        <taxon>Magnoliopsida</taxon>
        <taxon>eudicotyledons</taxon>
        <taxon>Gunneridae</taxon>
        <taxon>Pentapetalae</taxon>
        <taxon>rosids</taxon>
        <taxon>fabids</taxon>
        <taxon>Rosales</taxon>
        <taxon>Rhamnaceae</taxon>
        <taxon>Paliureae</taxon>
        <taxon>Ziziphus</taxon>
    </lineage>
</organism>
<proteinExistence type="inferred from homology"/>
<feature type="domain" description="Trichome birefringence-like C-terminal" evidence="2">
    <location>
        <begin position="23"/>
        <end position="111"/>
    </location>
</feature>
<dbReference type="EMBL" id="JAEACU010000012">
    <property type="protein sequence ID" value="KAH7512657.1"/>
    <property type="molecule type" value="Genomic_DNA"/>
</dbReference>
<evidence type="ECO:0000259" key="2">
    <source>
        <dbReference type="Pfam" id="PF13839"/>
    </source>
</evidence>
<dbReference type="PANTHER" id="PTHR32285:SF62">
    <property type="entry name" value="PROTEIN TRICHOME BIREFRINGENCE-LIKE 33"/>
    <property type="match status" value="1"/>
</dbReference>
<dbReference type="AlphaFoldDB" id="A0A978UD14"/>
<reference evidence="3" key="1">
    <citation type="journal article" date="2021" name="Front. Plant Sci.">
        <title>Chromosome-Scale Genome Assembly for Chinese Sour Jujube and Insights Into Its Genome Evolution and Domestication Signature.</title>
        <authorList>
            <person name="Shen L.-Y."/>
            <person name="Luo H."/>
            <person name="Wang X.-L."/>
            <person name="Wang X.-M."/>
            <person name="Qiu X.-J."/>
            <person name="Liu H."/>
            <person name="Zhou S.-S."/>
            <person name="Jia K.-H."/>
            <person name="Nie S."/>
            <person name="Bao Y.-T."/>
            <person name="Zhang R.-G."/>
            <person name="Yun Q.-Z."/>
            <person name="Chai Y.-H."/>
            <person name="Lu J.-Y."/>
            <person name="Li Y."/>
            <person name="Zhao S.-W."/>
            <person name="Mao J.-F."/>
            <person name="Jia S.-G."/>
            <person name="Mao Y.-M."/>
        </authorList>
    </citation>
    <scope>NUCLEOTIDE SEQUENCE</scope>
    <source>
        <strain evidence="3">AT0</strain>
        <tissue evidence="3">Leaf</tissue>
    </source>
</reference>
<protein>
    <recommendedName>
        <fullName evidence="2">Trichome birefringence-like C-terminal domain-containing protein</fullName>
    </recommendedName>
</protein>
<evidence type="ECO:0000313" key="3">
    <source>
        <dbReference type="EMBL" id="KAH7512657.1"/>
    </source>
</evidence>
<accession>A0A978UD14</accession>
<sequence>MSPTSAGLNYPASTLGLGSLDDEVKDIMELTTEDACRMAMKSMLRWVRLNMDPKKTRVFFTSMSPSHGKSIDWGGVEGGNYYNETTIIEDPAYWGSDCRKNVMKVIGEVFGKKLFPSHF</sequence>
<gene>
    <name evidence="3" type="ORF">FEM48_Zijuj12G0114200</name>
</gene>
<comment type="caution">
    <text evidence="3">The sequence shown here is derived from an EMBL/GenBank/DDBJ whole genome shotgun (WGS) entry which is preliminary data.</text>
</comment>
<dbReference type="Pfam" id="PF13839">
    <property type="entry name" value="PC-Esterase"/>
    <property type="match status" value="1"/>
</dbReference>
<name>A0A978UD14_ZIZJJ</name>
<evidence type="ECO:0000313" key="4">
    <source>
        <dbReference type="Proteomes" id="UP000813462"/>
    </source>
</evidence>
<evidence type="ECO:0000256" key="1">
    <source>
        <dbReference type="ARBA" id="ARBA00007727"/>
    </source>
</evidence>
<dbReference type="InterPro" id="IPR029962">
    <property type="entry name" value="TBL"/>
</dbReference>
<dbReference type="InterPro" id="IPR026057">
    <property type="entry name" value="TBL_C"/>
</dbReference>
<dbReference type="GO" id="GO:0016413">
    <property type="term" value="F:O-acetyltransferase activity"/>
    <property type="evidence" value="ECO:0007669"/>
    <property type="project" value="InterPro"/>
</dbReference>
<dbReference type="Proteomes" id="UP000813462">
    <property type="component" value="Unassembled WGS sequence"/>
</dbReference>
<dbReference type="PANTHER" id="PTHR32285">
    <property type="entry name" value="PROTEIN TRICHOME BIREFRINGENCE-LIKE 9-RELATED"/>
    <property type="match status" value="1"/>
</dbReference>